<sequence>MTTILTLLLLAAAVCAGGTIAALHLVRRGGAGWLALAVATAGAALGCAGYAFAAAFGAVTVDPVTALIVAAAGMLVIAGGGFAWLVDHKGEAPVALARMADMLDRAAFEQDLARAIAEADAAGTQVAIAAVTVDRFEGIVASYGQRFGDLVLGAIVARLAGAPLTDETFAQFGAAEYAALTRFADRTSMLDMLRRIELACTAPVEIEGVSVDVHAMIGVAIFPQDSRAATTLLDHAVLARHRATADAPVCFYDAPLDAQMREQRALAADLKAAIARGGIDVLYQPQVDMSDGTIIGYEALARWPHPLRGAIPPADFIPIAERHGLIGELGDWVLGRACSEAARWNFPCKVAINVSPQQLGEADLPARIHEALMFSGLPPRRLEIEVTESVIAANRAQALHALRQFKALGVAVALDDFGTGYSSLEVLGSFPFDKIKLDRSFVAKIEGNDQVLGIVRAVLGLGRTFRIPVLAQGIETEAQYRILRAEGCAMGQGYLMGRPGANPMPVVDGPRAAVRSAA</sequence>
<dbReference type="PROSITE" id="PS50883">
    <property type="entry name" value="EAL"/>
    <property type="match status" value="1"/>
</dbReference>
<dbReference type="EMBL" id="JAUQSZ010000016">
    <property type="protein sequence ID" value="MDO7844461.1"/>
    <property type="molecule type" value="Genomic_DNA"/>
</dbReference>
<dbReference type="RefSeq" id="WP_304562858.1">
    <property type="nucleotide sequence ID" value="NZ_JAUQSZ010000016.1"/>
</dbReference>
<dbReference type="SMART" id="SM00052">
    <property type="entry name" value="EAL"/>
    <property type="match status" value="1"/>
</dbReference>
<dbReference type="Proteomes" id="UP001176468">
    <property type="component" value="Unassembled WGS sequence"/>
</dbReference>
<feature type="domain" description="EAL" evidence="2">
    <location>
        <begin position="263"/>
        <end position="513"/>
    </location>
</feature>
<protein>
    <submittedName>
        <fullName evidence="4">GGDEF domain-containing phosphodiesterase</fullName>
        <ecNumber evidence="4">3.1.4.52</ecNumber>
    </submittedName>
</protein>
<dbReference type="CDD" id="cd01948">
    <property type="entry name" value="EAL"/>
    <property type="match status" value="1"/>
</dbReference>
<dbReference type="Gene3D" id="3.30.70.270">
    <property type="match status" value="1"/>
</dbReference>
<dbReference type="GO" id="GO:0071111">
    <property type="term" value="F:cyclic-guanylate-specific phosphodiesterase activity"/>
    <property type="evidence" value="ECO:0007669"/>
    <property type="project" value="UniProtKB-EC"/>
</dbReference>
<accession>A0ABT9A656</accession>
<comment type="caution">
    <text evidence="4">The sequence shown here is derived from an EMBL/GenBank/DDBJ whole genome shotgun (WGS) entry which is preliminary data.</text>
</comment>
<feature type="transmembrane region" description="Helical" evidence="1">
    <location>
        <begin position="64"/>
        <end position="86"/>
    </location>
</feature>
<name>A0ABT9A656_9SPHN</name>
<feature type="transmembrane region" description="Helical" evidence="1">
    <location>
        <begin position="31"/>
        <end position="52"/>
    </location>
</feature>
<dbReference type="InterPro" id="IPR029787">
    <property type="entry name" value="Nucleotide_cyclase"/>
</dbReference>
<dbReference type="SMART" id="SM00267">
    <property type="entry name" value="GGDEF"/>
    <property type="match status" value="1"/>
</dbReference>
<dbReference type="InterPro" id="IPR035919">
    <property type="entry name" value="EAL_sf"/>
</dbReference>
<dbReference type="InterPro" id="IPR000160">
    <property type="entry name" value="GGDEF_dom"/>
</dbReference>
<evidence type="ECO:0000256" key="1">
    <source>
        <dbReference type="SAM" id="Phobius"/>
    </source>
</evidence>
<keyword evidence="4" id="KW-0378">Hydrolase</keyword>
<dbReference type="Pfam" id="PF00563">
    <property type="entry name" value="EAL"/>
    <property type="match status" value="1"/>
</dbReference>
<dbReference type="Gene3D" id="3.20.20.450">
    <property type="entry name" value="EAL domain"/>
    <property type="match status" value="1"/>
</dbReference>
<evidence type="ECO:0000313" key="5">
    <source>
        <dbReference type="Proteomes" id="UP001176468"/>
    </source>
</evidence>
<dbReference type="Pfam" id="PF00990">
    <property type="entry name" value="GGDEF"/>
    <property type="match status" value="1"/>
</dbReference>
<dbReference type="PROSITE" id="PS50887">
    <property type="entry name" value="GGDEF"/>
    <property type="match status" value="1"/>
</dbReference>
<keyword evidence="1" id="KW-0472">Membrane</keyword>
<dbReference type="SUPFAM" id="SSF55073">
    <property type="entry name" value="Nucleotide cyclase"/>
    <property type="match status" value="1"/>
</dbReference>
<evidence type="ECO:0000313" key="4">
    <source>
        <dbReference type="EMBL" id="MDO7844461.1"/>
    </source>
</evidence>
<dbReference type="PANTHER" id="PTHR33121">
    <property type="entry name" value="CYCLIC DI-GMP PHOSPHODIESTERASE PDEF"/>
    <property type="match status" value="1"/>
</dbReference>
<gene>
    <name evidence="4" type="ORF">Q5H94_19180</name>
</gene>
<dbReference type="InterPro" id="IPR050706">
    <property type="entry name" value="Cyclic-di-GMP_PDE-like"/>
</dbReference>
<dbReference type="EC" id="3.1.4.52" evidence="4"/>
<dbReference type="PANTHER" id="PTHR33121:SF79">
    <property type="entry name" value="CYCLIC DI-GMP PHOSPHODIESTERASE PDED-RELATED"/>
    <property type="match status" value="1"/>
</dbReference>
<evidence type="ECO:0000259" key="2">
    <source>
        <dbReference type="PROSITE" id="PS50883"/>
    </source>
</evidence>
<dbReference type="NCBIfam" id="TIGR00254">
    <property type="entry name" value="GGDEF"/>
    <property type="match status" value="1"/>
</dbReference>
<keyword evidence="5" id="KW-1185">Reference proteome</keyword>
<dbReference type="SUPFAM" id="SSF141868">
    <property type="entry name" value="EAL domain-like"/>
    <property type="match status" value="1"/>
</dbReference>
<feature type="domain" description="GGDEF" evidence="3">
    <location>
        <begin position="124"/>
        <end position="254"/>
    </location>
</feature>
<proteinExistence type="predicted"/>
<keyword evidence="1" id="KW-1133">Transmembrane helix</keyword>
<organism evidence="4 5">
    <name type="scientific">Sphingomonas immobilis</name>
    <dbReference type="NCBI Taxonomy" id="3063997"/>
    <lineage>
        <taxon>Bacteria</taxon>
        <taxon>Pseudomonadati</taxon>
        <taxon>Pseudomonadota</taxon>
        <taxon>Alphaproteobacteria</taxon>
        <taxon>Sphingomonadales</taxon>
        <taxon>Sphingomonadaceae</taxon>
        <taxon>Sphingomonas</taxon>
    </lineage>
</organism>
<dbReference type="InterPro" id="IPR043128">
    <property type="entry name" value="Rev_trsase/Diguanyl_cyclase"/>
</dbReference>
<reference evidence="4" key="1">
    <citation type="submission" date="2023-07" db="EMBL/GenBank/DDBJ databases">
        <authorList>
            <person name="Kim M.K."/>
        </authorList>
    </citation>
    <scope>NUCLEOTIDE SEQUENCE</scope>
    <source>
        <strain evidence="4">CA1-15</strain>
    </source>
</reference>
<evidence type="ECO:0000259" key="3">
    <source>
        <dbReference type="PROSITE" id="PS50887"/>
    </source>
</evidence>
<keyword evidence="1" id="KW-0812">Transmembrane</keyword>
<dbReference type="InterPro" id="IPR001633">
    <property type="entry name" value="EAL_dom"/>
</dbReference>